<accession>A0A5C3LZ07</accession>
<reference evidence="1 2" key="1">
    <citation type="journal article" date="2019" name="Nat. Ecol. Evol.">
        <title>Megaphylogeny resolves global patterns of mushroom evolution.</title>
        <authorList>
            <person name="Varga T."/>
            <person name="Krizsan K."/>
            <person name="Foldi C."/>
            <person name="Dima B."/>
            <person name="Sanchez-Garcia M."/>
            <person name="Sanchez-Ramirez S."/>
            <person name="Szollosi G.J."/>
            <person name="Szarkandi J.G."/>
            <person name="Papp V."/>
            <person name="Albert L."/>
            <person name="Andreopoulos W."/>
            <person name="Angelini C."/>
            <person name="Antonin V."/>
            <person name="Barry K.W."/>
            <person name="Bougher N.L."/>
            <person name="Buchanan P."/>
            <person name="Buyck B."/>
            <person name="Bense V."/>
            <person name="Catcheside P."/>
            <person name="Chovatia M."/>
            <person name="Cooper J."/>
            <person name="Damon W."/>
            <person name="Desjardin D."/>
            <person name="Finy P."/>
            <person name="Geml J."/>
            <person name="Haridas S."/>
            <person name="Hughes K."/>
            <person name="Justo A."/>
            <person name="Karasinski D."/>
            <person name="Kautmanova I."/>
            <person name="Kiss B."/>
            <person name="Kocsube S."/>
            <person name="Kotiranta H."/>
            <person name="LaButti K.M."/>
            <person name="Lechner B.E."/>
            <person name="Liimatainen K."/>
            <person name="Lipzen A."/>
            <person name="Lukacs Z."/>
            <person name="Mihaltcheva S."/>
            <person name="Morgado L.N."/>
            <person name="Niskanen T."/>
            <person name="Noordeloos M.E."/>
            <person name="Ohm R.A."/>
            <person name="Ortiz-Santana B."/>
            <person name="Ovrebo C."/>
            <person name="Racz N."/>
            <person name="Riley R."/>
            <person name="Savchenko A."/>
            <person name="Shiryaev A."/>
            <person name="Soop K."/>
            <person name="Spirin V."/>
            <person name="Szebenyi C."/>
            <person name="Tomsovsky M."/>
            <person name="Tulloss R.E."/>
            <person name="Uehling J."/>
            <person name="Grigoriev I.V."/>
            <person name="Vagvolgyi C."/>
            <person name="Papp T."/>
            <person name="Martin F.M."/>
            <person name="Miettinen O."/>
            <person name="Hibbett D.S."/>
            <person name="Nagy L.G."/>
        </authorList>
    </citation>
    <scope>NUCLEOTIDE SEQUENCE [LARGE SCALE GENOMIC DNA]</scope>
    <source>
        <strain evidence="1 2">CBS 166.37</strain>
    </source>
</reference>
<organism evidence="1 2">
    <name type="scientific">Crucibulum laeve</name>
    <dbReference type="NCBI Taxonomy" id="68775"/>
    <lineage>
        <taxon>Eukaryota</taxon>
        <taxon>Fungi</taxon>
        <taxon>Dikarya</taxon>
        <taxon>Basidiomycota</taxon>
        <taxon>Agaricomycotina</taxon>
        <taxon>Agaricomycetes</taxon>
        <taxon>Agaricomycetidae</taxon>
        <taxon>Agaricales</taxon>
        <taxon>Agaricineae</taxon>
        <taxon>Nidulariaceae</taxon>
        <taxon>Crucibulum</taxon>
    </lineage>
</organism>
<gene>
    <name evidence="1" type="ORF">BDQ12DRAFT_712775</name>
</gene>
<sequence>MPPLSRSQRSSSSSCSIYNPSRFIILKKDMSLEHQHGASTATTKGIHQTPRKTYIHIFTSLISAKDVKAQNGDATGEEDMEGITPPATYQRTLKTGCAQKHICKDIASTLNMGNKVTSCSIVYTAVQQYATIDYHSSRSQLLPMLLLHFRLL</sequence>
<dbReference type="OrthoDB" id="2662502at2759"/>
<dbReference type="EMBL" id="ML213603">
    <property type="protein sequence ID" value="TFK38344.1"/>
    <property type="molecule type" value="Genomic_DNA"/>
</dbReference>
<proteinExistence type="predicted"/>
<keyword evidence="2" id="KW-1185">Reference proteome</keyword>
<evidence type="ECO:0000313" key="2">
    <source>
        <dbReference type="Proteomes" id="UP000308652"/>
    </source>
</evidence>
<dbReference type="AlphaFoldDB" id="A0A5C3LZ07"/>
<evidence type="ECO:0000313" key="1">
    <source>
        <dbReference type="EMBL" id="TFK38344.1"/>
    </source>
</evidence>
<name>A0A5C3LZ07_9AGAR</name>
<dbReference type="Proteomes" id="UP000308652">
    <property type="component" value="Unassembled WGS sequence"/>
</dbReference>
<protein>
    <submittedName>
        <fullName evidence="1">Uncharacterized protein</fullName>
    </submittedName>
</protein>